<feature type="compositionally biased region" description="Basic and acidic residues" evidence="1">
    <location>
        <begin position="26"/>
        <end position="38"/>
    </location>
</feature>
<proteinExistence type="predicted"/>
<protein>
    <submittedName>
        <fullName evidence="2">Uncharacterized protein</fullName>
    </submittedName>
</protein>
<dbReference type="EMBL" id="BK014928">
    <property type="protein sequence ID" value="DAD83103.1"/>
    <property type="molecule type" value="Genomic_DNA"/>
</dbReference>
<organism evidence="2">
    <name type="scientific">Podoviridae sp. ctlpi2</name>
    <dbReference type="NCBI Taxonomy" id="2826574"/>
    <lineage>
        <taxon>Viruses</taxon>
        <taxon>Duplodnaviria</taxon>
        <taxon>Heunggongvirae</taxon>
        <taxon>Uroviricota</taxon>
        <taxon>Caudoviricetes</taxon>
    </lineage>
</organism>
<name>A0A8S5MM37_9CAUD</name>
<sequence>MPGDITGMLDDIGSWGGGGGAPSHGDQVDKAAKVPEDNPKCRTTGVTDEGIIKSSRWKTLLSAAILAYNTLNSLRMAKLQRDLGKRYLQLAEDHRKYYNERYKPLETDLTKEALKLPKYVRDKDDFYAGQMLATVKGKNAGKIDAALTCTGRYCTGQRAARVTEQLLQQAMQESLAAGMAHRYADKEEIAHNNLRWEKREQVMRIGRDIPTEAVSYANLAAGIFGSLGKQAGKAAEDGIAFLAADRKETQYPPRRGPLTVSGYQYTRTPLEEFTPKPPDTYKPPEQTIKIQG</sequence>
<feature type="region of interest" description="Disordered" evidence="1">
    <location>
        <begin position="15"/>
        <end position="38"/>
    </location>
</feature>
<evidence type="ECO:0000313" key="2">
    <source>
        <dbReference type="EMBL" id="DAD83103.1"/>
    </source>
</evidence>
<reference evidence="2" key="1">
    <citation type="journal article" date="2021" name="Proc. Natl. Acad. Sci. U.S.A.">
        <title>A Catalog of Tens of Thousands of Viruses from Human Metagenomes Reveals Hidden Associations with Chronic Diseases.</title>
        <authorList>
            <person name="Tisza M.J."/>
            <person name="Buck C.B."/>
        </authorList>
    </citation>
    <scope>NUCLEOTIDE SEQUENCE</scope>
    <source>
        <strain evidence="2">Ctlpi2</strain>
    </source>
</reference>
<evidence type="ECO:0000256" key="1">
    <source>
        <dbReference type="SAM" id="MobiDB-lite"/>
    </source>
</evidence>
<feature type="region of interest" description="Disordered" evidence="1">
    <location>
        <begin position="269"/>
        <end position="292"/>
    </location>
</feature>
<accession>A0A8S5MM37</accession>